<accession>A0A834RUW4</accession>
<dbReference type="PANTHER" id="PTHR19303">
    <property type="entry name" value="TRANSPOSON"/>
    <property type="match status" value="1"/>
</dbReference>
<dbReference type="EMBL" id="NQIK02000007">
    <property type="protein sequence ID" value="KAF7568337.1"/>
    <property type="molecule type" value="Genomic_DNA"/>
</dbReference>
<dbReference type="KEGG" id="ptrr:90957451"/>
<dbReference type="InterPro" id="IPR050863">
    <property type="entry name" value="CenT-Element_Derived"/>
</dbReference>
<feature type="region of interest" description="Disordered" evidence="1">
    <location>
        <begin position="407"/>
        <end position="535"/>
    </location>
</feature>
<organism evidence="3 4">
    <name type="scientific">Pyrenophora tritici-repentis</name>
    <dbReference type="NCBI Taxonomy" id="45151"/>
    <lineage>
        <taxon>Eukaryota</taxon>
        <taxon>Fungi</taxon>
        <taxon>Dikarya</taxon>
        <taxon>Ascomycota</taxon>
        <taxon>Pezizomycotina</taxon>
        <taxon>Dothideomycetes</taxon>
        <taxon>Pleosporomycetidae</taxon>
        <taxon>Pleosporales</taxon>
        <taxon>Pleosporineae</taxon>
        <taxon>Pleosporaceae</taxon>
        <taxon>Pyrenophora</taxon>
    </lineage>
</organism>
<feature type="compositionally biased region" description="Polar residues" evidence="1">
    <location>
        <begin position="496"/>
        <end position="535"/>
    </location>
</feature>
<proteinExistence type="predicted"/>
<dbReference type="GO" id="GO:0005634">
    <property type="term" value="C:nucleus"/>
    <property type="evidence" value="ECO:0007669"/>
    <property type="project" value="TreeGrafter"/>
</dbReference>
<gene>
    <name evidence="3" type="ORF">PtrM4_129500</name>
</gene>
<comment type="caution">
    <text evidence="3">The sequence shown here is derived from an EMBL/GenBank/DDBJ whole genome shotgun (WGS) entry which is preliminary data.</text>
</comment>
<name>A0A834RUW4_9PLEO</name>
<dbReference type="GO" id="GO:0003677">
    <property type="term" value="F:DNA binding"/>
    <property type="evidence" value="ECO:0007669"/>
    <property type="project" value="TreeGrafter"/>
</dbReference>
<dbReference type="Proteomes" id="UP000245464">
    <property type="component" value="Chromosome 7"/>
</dbReference>
<dbReference type="SUPFAM" id="SSF46689">
    <property type="entry name" value="Homeodomain-like"/>
    <property type="match status" value="1"/>
</dbReference>
<evidence type="ECO:0000313" key="4">
    <source>
        <dbReference type="Proteomes" id="UP000245464"/>
    </source>
</evidence>
<sequence>MALRSAPQLASNEVDIQLAISSINAHQINSASTAAAIYKVPRTTLRNRRAGIPARRDCQPNSRKLTQREEEVIISHILHLDLRGFGPTYVDVRDMADKLMAARGASLVGIYWPRNFVKRTDSLRTCFNRAYDRQRALCENPALIQRWFKLVEETKTELGICDEDTYNFDEAGFIMGKITTQLVITGSERRGRPKSIQPGNREWVTLIAAISAAWYEEDIPRDWAIAVSDNGWTNNELGVEWLKHFNAHTQAQFQELCKENNIHTLCMPPHSSHLLQPLDVSCFSPLKRAYSREVESLMRNHINHITKLEFLPAFKAAFDRAFTPANICSAFRGAGLVPLQPEAVLSKVDVQLRTPTPLAAALPEAPWVAQTPSNAPSIIEAIDQLKKGAEVMMLSAELMRDRISSLEKANSAASARRQRSKRRIQKHGVLTKGAGEDILAQNEADQQIAHEERQGGARSGLYQSVPRRSPYTHRPPLGRAIDPCTTHDHRRVPGERSQQGTRQQPTTTDASPANTAGTARAKNNNKIVNDTSSSNGGRCKLTREELLGTTNLNARDWRFIDPELWDEDVKAPDDEVDATAATTYMARAIADYTDRPTADAELFGEFWQDFQGWTEAMFMRAHTIYTKELKRILRFKGVYTGRANMPPIEAVLGLLNSEDCPQWLED</sequence>
<evidence type="ECO:0000313" key="3">
    <source>
        <dbReference type="EMBL" id="KAF7568337.1"/>
    </source>
</evidence>
<dbReference type="AlphaFoldDB" id="A0A834RUW4"/>
<protein>
    <recommendedName>
        <fullName evidence="2">DDE-1 domain-containing protein</fullName>
    </recommendedName>
</protein>
<dbReference type="InterPro" id="IPR009057">
    <property type="entry name" value="Homeodomain-like_sf"/>
</dbReference>
<dbReference type="GeneID" id="90957451"/>
<dbReference type="InterPro" id="IPR004875">
    <property type="entry name" value="DDE_SF_endonuclease_dom"/>
</dbReference>
<reference evidence="3" key="1">
    <citation type="journal article" date="2018" name="BMC Genomics">
        <title>Comparative genomics of the wheat fungal pathogen Pyrenophora tritici-repentis reveals chromosomal variations and genome plasticity.</title>
        <authorList>
            <person name="Moolhuijzen P."/>
            <person name="See P.T."/>
            <person name="Hane J.K."/>
            <person name="Shi G."/>
            <person name="Liu Z."/>
            <person name="Oliver R.P."/>
            <person name="Moffat C.S."/>
        </authorList>
    </citation>
    <scope>NUCLEOTIDE SEQUENCE [LARGE SCALE GENOMIC DNA]</scope>
    <source>
        <strain evidence="3">M4</strain>
    </source>
</reference>
<feature type="compositionally biased region" description="Basic and acidic residues" evidence="1">
    <location>
        <begin position="485"/>
        <end position="494"/>
    </location>
</feature>
<feature type="domain" description="DDE-1" evidence="2">
    <location>
        <begin position="212"/>
        <end position="331"/>
    </location>
</feature>
<dbReference type="RefSeq" id="XP_065960927.1">
    <property type="nucleotide sequence ID" value="XM_066108935.1"/>
</dbReference>
<dbReference type="PANTHER" id="PTHR19303:SF62">
    <property type="entry name" value="HTH CENPB-TYPE DOMAIN-CONTAINING PROTEIN-RELATED"/>
    <property type="match status" value="1"/>
</dbReference>
<evidence type="ECO:0000259" key="2">
    <source>
        <dbReference type="Pfam" id="PF03184"/>
    </source>
</evidence>
<dbReference type="Pfam" id="PF03184">
    <property type="entry name" value="DDE_1"/>
    <property type="match status" value="1"/>
</dbReference>
<dbReference type="Gene3D" id="1.10.10.60">
    <property type="entry name" value="Homeodomain-like"/>
    <property type="match status" value="1"/>
</dbReference>
<evidence type="ECO:0000256" key="1">
    <source>
        <dbReference type="SAM" id="MobiDB-lite"/>
    </source>
</evidence>
<feature type="compositionally biased region" description="Basic residues" evidence="1">
    <location>
        <begin position="416"/>
        <end position="426"/>
    </location>
</feature>